<organism evidence="15 16">
    <name type="scientific">Archangium minus</name>
    <dbReference type="NCBI Taxonomy" id="83450"/>
    <lineage>
        <taxon>Bacteria</taxon>
        <taxon>Pseudomonadati</taxon>
        <taxon>Myxococcota</taxon>
        <taxon>Myxococcia</taxon>
        <taxon>Myxococcales</taxon>
        <taxon>Cystobacterineae</taxon>
        <taxon>Archangiaceae</taxon>
        <taxon>Archangium</taxon>
    </lineage>
</organism>
<keyword evidence="12" id="KW-1133">Transmembrane helix</keyword>
<gene>
    <name evidence="15" type="ORF">F0U60_54330</name>
</gene>
<dbReference type="SMART" id="SM00065">
    <property type="entry name" value="GAF"/>
    <property type="match status" value="1"/>
</dbReference>
<keyword evidence="12" id="KW-0812">Transmembrane</keyword>
<proteinExistence type="predicted"/>
<feature type="domain" description="Histidine kinase" evidence="13">
    <location>
        <begin position="456"/>
        <end position="675"/>
    </location>
</feature>
<keyword evidence="7" id="KW-0418">Kinase</keyword>
<dbReference type="InterPro" id="IPR004358">
    <property type="entry name" value="Sig_transdc_His_kin-like_C"/>
</dbReference>
<keyword evidence="10" id="KW-0175">Coiled coil</keyword>
<dbReference type="SUPFAM" id="SSF47384">
    <property type="entry name" value="Homodimeric domain of signal transducing histidine kinase"/>
    <property type="match status" value="1"/>
</dbReference>
<keyword evidence="9" id="KW-0902">Two-component regulatory system</keyword>
<dbReference type="SMART" id="SM00387">
    <property type="entry name" value="HATPase_c"/>
    <property type="match status" value="1"/>
</dbReference>
<evidence type="ECO:0000256" key="11">
    <source>
        <dbReference type="SAM" id="MobiDB-lite"/>
    </source>
</evidence>
<evidence type="ECO:0000256" key="9">
    <source>
        <dbReference type="ARBA" id="ARBA00023012"/>
    </source>
</evidence>
<evidence type="ECO:0000256" key="10">
    <source>
        <dbReference type="SAM" id="Coils"/>
    </source>
</evidence>
<feature type="domain" description="HAMP" evidence="14">
    <location>
        <begin position="203"/>
        <end position="262"/>
    </location>
</feature>
<feature type="coiled-coil region" evidence="10">
    <location>
        <begin position="243"/>
        <end position="270"/>
    </location>
</feature>
<evidence type="ECO:0000256" key="1">
    <source>
        <dbReference type="ARBA" id="ARBA00000085"/>
    </source>
</evidence>
<dbReference type="InterPro" id="IPR003594">
    <property type="entry name" value="HATPase_dom"/>
</dbReference>
<reference evidence="15 16" key="1">
    <citation type="submission" date="2019-08" db="EMBL/GenBank/DDBJ databases">
        <title>Archangium and Cystobacter genomes.</title>
        <authorList>
            <person name="Chen I.-C.K."/>
            <person name="Wielgoss S."/>
        </authorList>
    </citation>
    <scope>NUCLEOTIDE SEQUENCE [LARGE SCALE GENOMIC DNA]</scope>
    <source>
        <strain evidence="15 16">Cbm 6</strain>
    </source>
</reference>
<dbReference type="PROSITE" id="PS50109">
    <property type="entry name" value="HIS_KIN"/>
    <property type="match status" value="1"/>
</dbReference>
<dbReference type="Gene3D" id="6.10.340.10">
    <property type="match status" value="1"/>
</dbReference>
<name>A0ABY9X9M8_9BACT</name>
<evidence type="ECO:0000256" key="5">
    <source>
        <dbReference type="ARBA" id="ARBA00022679"/>
    </source>
</evidence>
<dbReference type="SUPFAM" id="SSF55781">
    <property type="entry name" value="GAF domain-like"/>
    <property type="match status" value="1"/>
</dbReference>
<evidence type="ECO:0000313" key="16">
    <source>
        <dbReference type="Proteomes" id="UP001611383"/>
    </source>
</evidence>
<dbReference type="Gene3D" id="3.30.450.40">
    <property type="match status" value="1"/>
</dbReference>
<dbReference type="SUPFAM" id="SSF55874">
    <property type="entry name" value="ATPase domain of HSP90 chaperone/DNA topoisomerase II/histidine kinase"/>
    <property type="match status" value="1"/>
</dbReference>
<dbReference type="SMART" id="SM00388">
    <property type="entry name" value="HisKA"/>
    <property type="match status" value="1"/>
</dbReference>
<dbReference type="Gene3D" id="3.30.565.10">
    <property type="entry name" value="Histidine kinase-like ATPase, C-terminal domain"/>
    <property type="match status" value="1"/>
</dbReference>
<dbReference type="InterPro" id="IPR033414">
    <property type="entry name" value="Sensor_dom"/>
</dbReference>
<dbReference type="InterPro" id="IPR036890">
    <property type="entry name" value="HATPase_C_sf"/>
</dbReference>
<evidence type="ECO:0000256" key="4">
    <source>
        <dbReference type="ARBA" id="ARBA00022553"/>
    </source>
</evidence>
<dbReference type="Gene3D" id="1.10.287.130">
    <property type="match status" value="1"/>
</dbReference>
<sequence>MAACRADAWTRMQPPALHRTSPDPEPHEQTRGPGFPWGSRWLHSGNRLGRRLLLYILLFSVAVSLLGTLVQLVTDYRREVRGLEERVEQIRSGYAQSIAESLWSLDEALLQMQLEGITTLPGIALAEVDSALGTHYVAGDGAQRELTRDFPLYRGSLFLGTLRVGATLEDIHAQLGSRVLVTLATEAGKTFVFALFAFFLFQRLVTQHLATMAAYTRGLDTEHLDAPLVLQRAATGGVRQDELDEVSAAINEMRESLRKELEERQRSEMASAFLAQAGGVLLESLDLEKVLPRIASVCVGTLADWCVIDLVEEGELRRVSGAHVDAAKMPLLEELQRRYPPGPGSKVPAAVAMRTGRWVLEPHVTQDSLRAVCVDDEHFRIAWKLGLQSLLTVPLVARGHALGAITFAAVEPGRYGPAELALAEELARRAAIAIDNARLYRQAEQALRLRETFLSVAGHELRTPLLPLQLRLQSLLRRGRSGAPLAPEMLLAELSSIEWQTRRLGLLVDQLLDVSHLLAGHALMLRRKRVDLREVVAGVLEGLQRQIVASGSEVVRELRGPAVGEWDPRRLELVVTGLLQNAVKFGEGKPIDVRVTPRDGWVRFVVKDRGMGMSESEQEHLFDPFNRGVPEQHFGGLGIGLYLTLQVVRAHGGSISVESRPGEGATFTVELPAGEVSSEAA</sequence>
<dbReference type="EC" id="2.7.13.3" evidence="3"/>
<dbReference type="Pfam" id="PF00512">
    <property type="entry name" value="HisKA"/>
    <property type="match status" value="1"/>
</dbReference>
<keyword evidence="8" id="KW-0067">ATP-binding</keyword>
<keyword evidence="4" id="KW-0597">Phosphoprotein</keyword>
<keyword evidence="16" id="KW-1185">Reference proteome</keyword>
<evidence type="ECO:0000256" key="3">
    <source>
        <dbReference type="ARBA" id="ARBA00012438"/>
    </source>
</evidence>
<dbReference type="InterPro" id="IPR003661">
    <property type="entry name" value="HisK_dim/P_dom"/>
</dbReference>
<keyword evidence="5" id="KW-0808">Transferase</keyword>
<evidence type="ECO:0000259" key="14">
    <source>
        <dbReference type="PROSITE" id="PS50885"/>
    </source>
</evidence>
<dbReference type="Proteomes" id="UP001611383">
    <property type="component" value="Chromosome"/>
</dbReference>
<feature type="transmembrane region" description="Helical" evidence="12">
    <location>
        <begin position="52"/>
        <end position="73"/>
    </location>
</feature>
<evidence type="ECO:0000256" key="2">
    <source>
        <dbReference type="ARBA" id="ARBA00004370"/>
    </source>
</evidence>
<dbReference type="PRINTS" id="PR00344">
    <property type="entry name" value="BCTRLSENSOR"/>
</dbReference>
<dbReference type="PROSITE" id="PS50885">
    <property type="entry name" value="HAMP"/>
    <property type="match status" value="1"/>
</dbReference>
<evidence type="ECO:0000256" key="8">
    <source>
        <dbReference type="ARBA" id="ARBA00022840"/>
    </source>
</evidence>
<dbReference type="InterPro" id="IPR003660">
    <property type="entry name" value="HAMP_dom"/>
</dbReference>
<dbReference type="InterPro" id="IPR005467">
    <property type="entry name" value="His_kinase_dom"/>
</dbReference>
<accession>A0ABY9X9M8</accession>
<evidence type="ECO:0000313" key="15">
    <source>
        <dbReference type="EMBL" id="WNG52098.1"/>
    </source>
</evidence>
<dbReference type="InterPro" id="IPR029016">
    <property type="entry name" value="GAF-like_dom_sf"/>
</dbReference>
<dbReference type="EMBL" id="CP043494">
    <property type="protein sequence ID" value="WNG52098.1"/>
    <property type="molecule type" value="Genomic_DNA"/>
</dbReference>
<comment type="subcellular location">
    <subcellularLocation>
        <location evidence="2">Membrane</location>
    </subcellularLocation>
</comment>
<dbReference type="PANTHER" id="PTHR42878:SF7">
    <property type="entry name" value="SENSOR HISTIDINE KINASE GLRK"/>
    <property type="match status" value="1"/>
</dbReference>
<keyword evidence="6" id="KW-0547">Nucleotide-binding</keyword>
<comment type="catalytic activity">
    <reaction evidence="1">
        <text>ATP + protein L-histidine = ADP + protein N-phospho-L-histidine.</text>
        <dbReference type="EC" id="2.7.13.3"/>
    </reaction>
</comment>
<feature type="region of interest" description="Disordered" evidence="11">
    <location>
        <begin position="1"/>
        <end position="35"/>
    </location>
</feature>
<evidence type="ECO:0000259" key="13">
    <source>
        <dbReference type="PROSITE" id="PS50109"/>
    </source>
</evidence>
<dbReference type="Pfam" id="PF17149">
    <property type="entry name" value="CHASE5"/>
    <property type="match status" value="1"/>
</dbReference>
<dbReference type="Pfam" id="PF13185">
    <property type="entry name" value="GAF_2"/>
    <property type="match status" value="1"/>
</dbReference>
<feature type="compositionally biased region" description="Basic and acidic residues" evidence="11">
    <location>
        <begin position="20"/>
        <end position="30"/>
    </location>
</feature>
<dbReference type="InterPro" id="IPR036097">
    <property type="entry name" value="HisK_dim/P_sf"/>
</dbReference>
<evidence type="ECO:0000256" key="7">
    <source>
        <dbReference type="ARBA" id="ARBA00022777"/>
    </source>
</evidence>
<dbReference type="Pfam" id="PF02518">
    <property type="entry name" value="HATPase_c"/>
    <property type="match status" value="1"/>
</dbReference>
<dbReference type="InterPro" id="IPR003018">
    <property type="entry name" value="GAF"/>
</dbReference>
<keyword evidence="12" id="KW-0472">Membrane</keyword>
<evidence type="ECO:0000256" key="6">
    <source>
        <dbReference type="ARBA" id="ARBA00022741"/>
    </source>
</evidence>
<dbReference type="PANTHER" id="PTHR42878">
    <property type="entry name" value="TWO-COMPONENT HISTIDINE KINASE"/>
    <property type="match status" value="1"/>
</dbReference>
<dbReference type="InterPro" id="IPR050351">
    <property type="entry name" value="BphY/WalK/GraS-like"/>
</dbReference>
<protein>
    <recommendedName>
        <fullName evidence="3">histidine kinase</fullName>
        <ecNumber evidence="3">2.7.13.3</ecNumber>
    </recommendedName>
</protein>
<evidence type="ECO:0000256" key="12">
    <source>
        <dbReference type="SAM" id="Phobius"/>
    </source>
</evidence>